<accession>A0A0E9W128</accession>
<sequence length="41" mass="4654">MLMEFAHSKNCSHLQLIMSNENNNPAHRNTKGRSASVSWVI</sequence>
<name>A0A0E9W128_ANGAN</name>
<proteinExistence type="predicted"/>
<reference evidence="2" key="2">
    <citation type="journal article" date="2015" name="Fish Shellfish Immunol.">
        <title>Early steps in the European eel (Anguilla anguilla)-Vibrio vulnificus interaction in the gills: Role of the RtxA13 toxin.</title>
        <authorList>
            <person name="Callol A."/>
            <person name="Pajuelo D."/>
            <person name="Ebbesson L."/>
            <person name="Teles M."/>
            <person name="MacKenzie S."/>
            <person name="Amaro C."/>
        </authorList>
    </citation>
    <scope>NUCLEOTIDE SEQUENCE</scope>
</reference>
<evidence type="ECO:0000256" key="1">
    <source>
        <dbReference type="SAM" id="MobiDB-lite"/>
    </source>
</evidence>
<dbReference type="AlphaFoldDB" id="A0A0E9W128"/>
<evidence type="ECO:0000313" key="2">
    <source>
        <dbReference type="EMBL" id="JAH83193.1"/>
    </source>
</evidence>
<protein>
    <submittedName>
        <fullName evidence="2">Uncharacterized protein</fullName>
    </submittedName>
</protein>
<feature type="region of interest" description="Disordered" evidence="1">
    <location>
        <begin position="21"/>
        <end position="41"/>
    </location>
</feature>
<dbReference type="EMBL" id="GBXM01025384">
    <property type="protein sequence ID" value="JAH83193.1"/>
    <property type="molecule type" value="Transcribed_RNA"/>
</dbReference>
<organism evidence="2">
    <name type="scientific">Anguilla anguilla</name>
    <name type="common">European freshwater eel</name>
    <name type="synonym">Muraena anguilla</name>
    <dbReference type="NCBI Taxonomy" id="7936"/>
    <lineage>
        <taxon>Eukaryota</taxon>
        <taxon>Metazoa</taxon>
        <taxon>Chordata</taxon>
        <taxon>Craniata</taxon>
        <taxon>Vertebrata</taxon>
        <taxon>Euteleostomi</taxon>
        <taxon>Actinopterygii</taxon>
        <taxon>Neopterygii</taxon>
        <taxon>Teleostei</taxon>
        <taxon>Anguilliformes</taxon>
        <taxon>Anguillidae</taxon>
        <taxon>Anguilla</taxon>
    </lineage>
</organism>
<reference evidence="2" key="1">
    <citation type="submission" date="2014-11" db="EMBL/GenBank/DDBJ databases">
        <authorList>
            <person name="Amaro Gonzalez C."/>
        </authorList>
    </citation>
    <scope>NUCLEOTIDE SEQUENCE</scope>
</reference>